<feature type="compositionally biased region" description="Pro residues" evidence="1">
    <location>
        <begin position="180"/>
        <end position="190"/>
    </location>
</feature>
<feature type="compositionally biased region" description="Low complexity" evidence="1">
    <location>
        <begin position="110"/>
        <end position="120"/>
    </location>
</feature>
<name>A0A835WG08_9CHLO</name>
<protein>
    <submittedName>
        <fullName evidence="3">Uncharacterized protein</fullName>
    </submittedName>
</protein>
<evidence type="ECO:0000313" key="3">
    <source>
        <dbReference type="EMBL" id="KAG2446521.1"/>
    </source>
</evidence>
<proteinExistence type="predicted"/>
<keyword evidence="2" id="KW-0812">Transmembrane</keyword>
<keyword evidence="2" id="KW-1133">Transmembrane helix</keyword>
<dbReference type="AlphaFoldDB" id="A0A835WG08"/>
<dbReference type="Proteomes" id="UP000613740">
    <property type="component" value="Unassembled WGS sequence"/>
</dbReference>
<feature type="compositionally biased region" description="Basic and acidic residues" evidence="1">
    <location>
        <begin position="204"/>
        <end position="230"/>
    </location>
</feature>
<keyword evidence="4" id="KW-1185">Reference proteome</keyword>
<evidence type="ECO:0000256" key="2">
    <source>
        <dbReference type="SAM" id="Phobius"/>
    </source>
</evidence>
<organism evidence="3 4">
    <name type="scientific">Chlamydomonas schloesseri</name>
    <dbReference type="NCBI Taxonomy" id="2026947"/>
    <lineage>
        <taxon>Eukaryota</taxon>
        <taxon>Viridiplantae</taxon>
        <taxon>Chlorophyta</taxon>
        <taxon>core chlorophytes</taxon>
        <taxon>Chlorophyceae</taxon>
        <taxon>CS clade</taxon>
        <taxon>Chlamydomonadales</taxon>
        <taxon>Chlamydomonadaceae</taxon>
        <taxon>Chlamydomonas</taxon>
    </lineage>
</organism>
<dbReference type="OrthoDB" id="551328at2759"/>
<accession>A0A835WG08</accession>
<dbReference type="EMBL" id="JAEHOD010000026">
    <property type="protein sequence ID" value="KAG2446521.1"/>
    <property type="molecule type" value="Genomic_DNA"/>
</dbReference>
<reference evidence="3" key="1">
    <citation type="journal article" date="2020" name="bioRxiv">
        <title>Comparative genomics of Chlamydomonas.</title>
        <authorList>
            <person name="Craig R.J."/>
            <person name="Hasan A.R."/>
            <person name="Ness R.W."/>
            <person name="Keightley P.D."/>
        </authorList>
    </citation>
    <scope>NUCLEOTIDE SEQUENCE</scope>
    <source>
        <strain evidence="3">CCAP 11/173</strain>
    </source>
</reference>
<feature type="compositionally biased region" description="Low complexity" evidence="1">
    <location>
        <begin position="146"/>
        <end position="156"/>
    </location>
</feature>
<feature type="compositionally biased region" description="Basic and acidic residues" evidence="1">
    <location>
        <begin position="93"/>
        <end position="109"/>
    </location>
</feature>
<evidence type="ECO:0000313" key="4">
    <source>
        <dbReference type="Proteomes" id="UP000613740"/>
    </source>
</evidence>
<feature type="region of interest" description="Disordered" evidence="1">
    <location>
        <begin position="93"/>
        <end position="120"/>
    </location>
</feature>
<evidence type="ECO:0000256" key="1">
    <source>
        <dbReference type="SAM" id="MobiDB-lite"/>
    </source>
</evidence>
<keyword evidence="2" id="KW-0472">Membrane</keyword>
<feature type="transmembrane region" description="Helical" evidence="2">
    <location>
        <begin position="240"/>
        <end position="259"/>
    </location>
</feature>
<comment type="caution">
    <text evidence="3">The sequence shown here is derived from an EMBL/GenBank/DDBJ whole genome shotgun (WGS) entry which is preliminary data.</text>
</comment>
<feature type="region of interest" description="Disordered" evidence="1">
    <location>
        <begin position="146"/>
        <end position="234"/>
    </location>
</feature>
<sequence length="291" mass="30134">MLQVTRASQRPSTACCRASRRACVVVRAQRDAVKTPAAVSVRASGAALLAAATLAFNVVPAMDPTAALMLQPVHAEEDVSDEGLTPFQKRQRELERRREQLRAAREAAEAKAGGEAATPSTAAADAAVDASNAARSAAVGSELKSSAAAAYEASTSPGTTRYRGFGGFNSAPAPAVVEPTPAPAPAPEPAKPAWWETPAPKPEPVVEVKKVEAKKAEPPKKVEAKKEPAGKQKRRGPLPLFLAEVVVLGGFAGVVAAATKYSDETNKVLALAGAKVKELYGKAESALAKAK</sequence>
<gene>
    <name evidence="3" type="ORF">HYH02_008508</name>
</gene>